<feature type="non-terminal residue" evidence="1">
    <location>
        <position position="177"/>
    </location>
</feature>
<organism evidence="1">
    <name type="scientific">marine sediment metagenome</name>
    <dbReference type="NCBI Taxonomy" id="412755"/>
    <lineage>
        <taxon>unclassified sequences</taxon>
        <taxon>metagenomes</taxon>
        <taxon>ecological metagenomes</taxon>
    </lineage>
</organism>
<feature type="non-terminal residue" evidence="1">
    <location>
        <position position="1"/>
    </location>
</feature>
<proteinExistence type="predicted"/>
<dbReference type="Gene3D" id="3.20.110.10">
    <property type="entry name" value="Glycoside hydrolase 38, N terminal domain"/>
    <property type="match status" value="1"/>
</dbReference>
<sequence>QVIELARKSANYPAGSRFKWNVEVLWAVDSYLKQASPKERRAFIDAVRKGWIGLDALYGNELTALCRPEELIRLVDYAQKLRQRYDFTINSAMITDVPGYTWGIVPVLAQSGVKYFSVGPNRGHRIGYTLSSWGDKPFYWESPSGKRNILCWVAGEGYSLFHSGRLEAGKLFDYLKR</sequence>
<evidence type="ECO:0000313" key="1">
    <source>
        <dbReference type="EMBL" id="GAI49615.1"/>
    </source>
</evidence>
<dbReference type="EMBL" id="BARV01039975">
    <property type="protein sequence ID" value="GAI49615.1"/>
    <property type="molecule type" value="Genomic_DNA"/>
</dbReference>
<reference evidence="1" key="1">
    <citation type="journal article" date="2014" name="Front. Microbiol.">
        <title>High frequency of phylogenetically diverse reductive dehalogenase-homologous genes in deep subseafloor sedimentary metagenomes.</title>
        <authorList>
            <person name="Kawai M."/>
            <person name="Futagami T."/>
            <person name="Toyoda A."/>
            <person name="Takaki Y."/>
            <person name="Nishi S."/>
            <person name="Hori S."/>
            <person name="Arai W."/>
            <person name="Tsubouchi T."/>
            <person name="Morono Y."/>
            <person name="Uchiyama I."/>
            <person name="Ito T."/>
            <person name="Fujiyama A."/>
            <person name="Inagaki F."/>
            <person name="Takami H."/>
        </authorList>
    </citation>
    <scope>NUCLEOTIDE SEQUENCE</scope>
    <source>
        <strain evidence="1">Expedition CK06-06</strain>
    </source>
</reference>
<gene>
    <name evidence="1" type="ORF">S06H3_61088</name>
</gene>
<dbReference type="SUPFAM" id="SSF88713">
    <property type="entry name" value="Glycoside hydrolase/deacetylase"/>
    <property type="match status" value="1"/>
</dbReference>
<evidence type="ECO:0008006" key="2">
    <source>
        <dbReference type="Google" id="ProtNLM"/>
    </source>
</evidence>
<protein>
    <recommendedName>
        <fullName evidence="2">Glycoside hydrolase family 38 N-terminal domain-containing protein</fullName>
    </recommendedName>
</protein>
<dbReference type="GO" id="GO:0005975">
    <property type="term" value="P:carbohydrate metabolic process"/>
    <property type="evidence" value="ECO:0007669"/>
    <property type="project" value="InterPro"/>
</dbReference>
<comment type="caution">
    <text evidence="1">The sequence shown here is derived from an EMBL/GenBank/DDBJ whole genome shotgun (WGS) entry which is preliminary data.</text>
</comment>
<dbReference type="CDD" id="cd10791">
    <property type="entry name" value="GH38N_AMII_like_1"/>
    <property type="match status" value="1"/>
</dbReference>
<dbReference type="InterPro" id="IPR011330">
    <property type="entry name" value="Glyco_hydro/deAcase_b/a-brl"/>
</dbReference>
<dbReference type="InterPro" id="IPR027291">
    <property type="entry name" value="Glyco_hydro_38_N_sf"/>
</dbReference>
<name>X1QF10_9ZZZZ</name>
<dbReference type="AlphaFoldDB" id="X1QF10"/>
<accession>X1QF10</accession>